<evidence type="ECO:0000256" key="4">
    <source>
        <dbReference type="ARBA" id="ARBA00023204"/>
    </source>
</evidence>
<protein>
    <recommendedName>
        <fullName evidence="2 5">DNA mismatch repair protein MutL</fullName>
    </recommendedName>
</protein>
<dbReference type="Gene3D" id="3.30.1370.100">
    <property type="entry name" value="MutL, C-terminal domain, regulatory subdomain"/>
    <property type="match status" value="1"/>
</dbReference>
<dbReference type="HAMAP" id="MF_00149">
    <property type="entry name" value="DNA_mis_repair"/>
    <property type="match status" value="1"/>
</dbReference>
<dbReference type="Gene3D" id="3.30.1540.20">
    <property type="entry name" value="MutL, C-terminal domain, dimerisation subdomain"/>
    <property type="match status" value="1"/>
</dbReference>
<reference evidence="8 9" key="1">
    <citation type="submission" date="2016-12" db="EMBL/GenBank/DDBJ databases">
        <authorList>
            <person name="Song W.-J."/>
            <person name="Kurnit D.M."/>
        </authorList>
    </citation>
    <scope>NUCLEOTIDE SEQUENCE [LARGE SCALE GENOMIC DNA]</scope>
    <source>
        <strain evidence="8 9">DSM 11393</strain>
    </source>
</reference>
<evidence type="ECO:0000256" key="3">
    <source>
        <dbReference type="ARBA" id="ARBA00022763"/>
    </source>
</evidence>
<dbReference type="GO" id="GO:0030983">
    <property type="term" value="F:mismatched DNA binding"/>
    <property type="evidence" value="ECO:0007669"/>
    <property type="project" value="InterPro"/>
</dbReference>
<dbReference type="InterPro" id="IPR037198">
    <property type="entry name" value="MutL_C_sf"/>
</dbReference>
<feature type="domain" description="MutL C-terminal dimerisation" evidence="6">
    <location>
        <begin position="493"/>
        <end position="631"/>
    </location>
</feature>
<feature type="domain" description="DNA mismatch repair protein S5" evidence="7">
    <location>
        <begin position="224"/>
        <end position="342"/>
    </location>
</feature>
<dbReference type="STRING" id="1121455.SAMN02745728_02083"/>
<keyword evidence="4 5" id="KW-0234">DNA repair</keyword>
<dbReference type="PANTHER" id="PTHR10073">
    <property type="entry name" value="DNA MISMATCH REPAIR PROTEIN MLH, PMS, MUTL"/>
    <property type="match status" value="1"/>
</dbReference>
<dbReference type="SUPFAM" id="SSF54211">
    <property type="entry name" value="Ribosomal protein S5 domain 2-like"/>
    <property type="match status" value="1"/>
</dbReference>
<evidence type="ECO:0000256" key="2">
    <source>
        <dbReference type="ARBA" id="ARBA00021975"/>
    </source>
</evidence>
<dbReference type="SUPFAM" id="SSF55874">
    <property type="entry name" value="ATPase domain of HSP90 chaperone/DNA topoisomerase II/histidine kinase"/>
    <property type="match status" value="1"/>
</dbReference>
<dbReference type="Pfam" id="PF13589">
    <property type="entry name" value="HATPase_c_3"/>
    <property type="match status" value="1"/>
</dbReference>
<dbReference type="NCBIfam" id="TIGR00585">
    <property type="entry name" value="mutl"/>
    <property type="match status" value="1"/>
</dbReference>
<dbReference type="CDD" id="cd00782">
    <property type="entry name" value="MutL_Trans"/>
    <property type="match status" value="1"/>
</dbReference>
<evidence type="ECO:0000256" key="1">
    <source>
        <dbReference type="ARBA" id="ARBA00006082"/>
    </source>
</evidence>
<dbReference type="Pfam" id="PF01119">
    <property type="entry name" value="DNA_mis_repair"/>
    <property type="match status" value="1"/>
</dbReference>
<dbReference type="GO" id="GO:0005524">
    <property type="term" value="F:ATP binding"/>
    <property type="evidence" value="ECO:0007669"/>
    <property type="project" value="InterPro"/>
</dbReference>
<gene>
    <name evidence="5" type="primary">mutL</name>
    <name evidence="8" type="ORF">SAMN02745728_02083</name>
</gene>
<dbReference type="GO" id="GO:0032300">
    <property type="term" value="C:mismatch repair complex"/>
    <property type="evidence" value="ECO:0007669"/>
    <property type="project" value="InterPro"/>
</dbReference>
<dbReference type="OrthoDB" id="9763467at2"/>
<keyword evidence="9" id="KW-1185">Reference proteome</keyword>
<dbReference type="Gene3D" id="3.30.565.10">
    <property type="entry name" value="Histidine kinase-like ATPase, C-terminal domain"/>
    <property type="match status" value="1"/>
</dbReference>
<organism evidence="8 9">
    <name type="scientific">Desulfovibrio litoralis DSM 11393</name>
    <dbReference type="NCBI Taxonomy" id="1121455"/>
    <lineage>
        <taxon>Bacteria</taxon>
        <taxon>Pseudomonadati</taxon>
        <taxon>Thermodesulfobacteriota</taxon>
        <taxon>Desulfovibrionia</taxon>
        <taxon>Desulfovibrionales</taxon>
        <taxon>Desulfovibrionaceae</taxon>
        <taxon>Desulfovibrio</taxon>
    </lineage>
</organism>
<name>A0A1M7TJ15_9BACT</name>
<dbReference type="InterPro" id="IPR038973">
    <property type="entry name" value="MutL/Mlh/Pms-like"/>
</dbReference>
<dbReference type="PANTHER" id="PTHR10073:SF12">
    <property type="entry name" value="DNA MISMATCH REPAIR PROTEIN MLH1"/>
    <property type="match status" value="1"/>
</dbReference>
<dbReference type="PROSITE" id="PS00058">
    <property type="entry name" value="DNA_MISMATCH_REPAIR_1"/>
    <property type="match status" value="1"/>
</dbReference>
<dbReference type="GO" id="GO:0006298">
    <property type="term" value="P:mismatch repair"/>
    <property type="evidence" value="ECO:0007669"/>
    <property type="project" value="UniProtKB-UniRule"/>
</dbReference>
<dbReference type="FunFam" id="3.30.565.10:FF:000003">
    <property type="entry name" value="DNA mismatch repair endonuclease MutL"/>
    <property type="match status" value="1"/>
</dbReference>
<dbReference type="InterPro" id="IPR002099">
    <property type="entry name" value="MutL/Mlh/PMS"/>
</dbReference>
<dbReference type="InterPro" id="IPR020667">
    <property type="entry name" value="DNA_mismatch_repair_MutL"/>
</dbReference>
<dbReference type="InterPro" id="IPR014790">
    <property type="entry name" value="MutL_C"/>
</dbReference>
<dbReference type="InterPro" id="IPR013507">
    <property type="entry name" value="DNA_mismatch_S5_2-like"/>
</dbReference>
<evidence type="ECO:0000313" key="8">
    <source>
        <dbReference type="EMBL" id="SHN70701.1"/>
    </source>
</evidence>
<evidence type="ECO:0000256" key="5">
    <source>
        <dbReference type="HAMAP-Rule" id="MF_00149"/>
    </source>
</evidence>
<dbReference type="EMBL" id="FRDI01000013">
    <property type="protein sequence ID" value="SHN70701.1"/>
    <property type="molecule type" value="Genomic_DNA"/>
</dbReference>
<dbReference type="SMART" id="SM00853">
    <property type="entry name" value="MutL_C"/>
    <property type="match status" value="1"/>
</dbReference>
<dbReference type="InterPro" id="IPR014721">
    <property type="entry name" value="Ribsml_uS5_D2-typ_fold_subgr"/>
</dbReference>
<dbReference type="CDD" id="cd16926">
    <property type="entry name" value="HATPase_MutL-MLH-PMS-like"/>
    <property type="match status" value="1"/>
</dbReference>
<dbReference type="InterPro" id="IPR020568">
    <property type="entry name" value="Ribosomal_Su5_D2-typ_SF"/>
</dbReference>
<dbReference type="Gene3D" id="3.30.230.10">
    <property type="match status" value="1"/>
</dbReference>
<comment type="function">
    <text evidence="5">This protein is involved in the repair of mismatches in DNA. It is required for dam-dependent methyl-directed DNA mismatch repair. May act as a 'molecular matchmaker', a protein that promotes the formation of a stable complex between two or more DNA-binding proteins in an ATP-dependent manner without itself being part of a final effector complex.</text>
</comment>
<proteinExistence type="inferred from homology"/>
<evidence type="ECO:0000259" key="7">
    <source>
        <dbReference type="SMART" id="SM01340"/>
    </source>
</evidence>
<comment type="similarity">
    <text evidence="1 5">Belongs to the DNA mismatch repair MutL/HexB family.</text>
</comment>
<dbReference type="GO" id="GO:0016887">
    <property type="term" value="F:ATP hydrolysis activity"/>
    <property type="evidence" value="ECO:0007669"/>
    <property type="project" value="InterPro"/>
</dbReference>
<dbReference type="InterPro" id="IPR036890">
    <property type="entry name" value="HATPase_C_sf"/>
</dbReference>
<accession>A0A1M7TJ15</accession>
<dbReference type="InterPro" id="IPR042121">
    <property type="entry name" value="MutL_C_regsub"/>
</dbReference>
<dbReference type="InterPro" id="IPR014762">
    <property type="entry name" value="DNA_mismatch_repair_CS"/>
</dbReference>
<sequence>MKDNFSFQRSIQLLDSALQNQIAAGEVVERPASVLKELIENALDAGADEINVELEDGGLSLLRISDNGHGIRQDELELAVTRYATSKVQSFSELLQVNSYGFRGEALPSIASVARLRLSSIFKSFESLEQNNHVEAAFIEIEHGRLINQGITALNQGTIIEVRDLFANVPARLKFLKTPATELKRCQELFFRLALTRLDVAFSLTSGAKNLITCHKNESLTERLGHFWSGDLIEQLAEFKQDNNIFSISGLLANPEQAQSKKERVLFYVNKRPISDRILSAALREAYKGRLISREHPQAVIFLELPAEDLDVNVHPAKSEVRFRDERAIFSFVLSSLKNTLNEKFALTASPLARLENSPQSDINFASSLSKEGYKALSTPLELWGDLALEPDKMPVMGKQAFYERELAETLKTVVGIDSSVPYNPELNEDENIVQIPAWDKHIPSAPYSALRNQGLAETEFVQPVYTAEQIPCTQNAREAYLNQPPEIQGYEYLGQIEACYLLLKQKAQNGQGAVFILDQHAIHEVVLYHGFRQGAMRGQSQLLAFPLELKLSLDETEIYFNEQTQLKALGFGLEFVETENTLLVSGLPPNLKRNEALGFLKAVLAEESDNELKIWEMWACRAAIKAGDILTIDEALGLINLWLAVPNREFCPHGRPVVLRFGSEEFAKLFKRK</sequence>
<dbReference type="SMART" id="SM01340">
    <property type="entry name" value="DNA_mis_repair"/>
    <property type="match status" value="1"/>
</dbReference>
<dbReference type="Pfam" id="PF08676">
    <property type="entry name" value="MutL_C"/>
    <property type="match status" value="1"/>
</dbReference>
<dbReference type="Proteomes" id="UP000186469">
    <property type="component" value="Unassembled WGS sequence"/>
</dbReference>
<evidence type="ECO:0000259" key="6">
    <source>
        <dbReference type="SMART" id="SM00853"/>
    </source>
</evidence>
<keyword evidence="3 5" id="KW-0227">DNA damage</keyword>
<dbReference type="RefSeq" id="WP_072697759.1">
    <property type="nucleotide sequence ID" value="NZ_FRDI01000013.1"/>
</dbReference>
<dbReference type="GO" id="GO:0140664">
    <property type="term" value="F:ATP-dependent DNA damage sensor activity"/>
    <property type="evidence" value="ECO:0007669"/>
    <property type="project" value="InterPro"/>
</dbReference>
<evidence type="ECO:0000313" key="9">
    <source>
        <dbReference type="Proteomes" id="UP000186469"/>
    </source>
</evidence>
<dbReference type="InterPro" id="IPR042120">
    <property type="entry name" value="MutL_C_dimsub"/>
</dbReference>
<dbReference type="SUPFAM" id="SSF118116">
    <property type="entry name" value="DNA mismatch repair protein MutL"/>
    <property type="match status" value="1"/>
</dbReference>
<dbReference type="AlphaFoldDB" id="A0A1M7TJ15"/>